<evidence type="ECO:0000256" key="1">
    <source>
        <dbReference type="ARBA" id="ARBA00004196"/>
    </source>
</evidence>
<dbReference type="Proteomes" id="UP000604730">
    <property type="component" value="Unassembled WGS sequence"/>
</dbReference>
<keyword evidence="4 5" id="KW-0732">Signal</keyword>
<name>A0ABS1IZH0_9FIRM</name>
<dbReference type="InterPro" id="IPR050490">
    <property type="entry name" value="Bact_solute-bd_prot1"/>
</dbReference>
<evidence type="ECO:0000313" key="6">
    <source>
        <dbReference type="EMBL" id="MBK5897283.1"/>
    </source>
</evidence>
<protein>
    <submittedName>
        <fullName evidence="6">Extracellular solute-binding protein</fullName>
    </submittedName>
</protein>
<sequence>MKFKKFVALGLGLVTAVSALTACSGGASGSKDTKEGDISGEIRYAFWDKGQAPYFEKCVAEFNKLYPNVKVTLENSGWEEYWKKLEAGATGGSSADVFWLNGPNITKYAKGDVLLPIDDKIKEAGIDLSNYPEALLKLYNVDGVQYAIPKDFDTIGIWYNKKLFDAAGVPYPKDDWTWDDYVATAKQLTKEDKSVYGTAVQYRDQTGIYNTIFASGGYVISDDKKSSGYNKAETQAGVQLLIDLQKEGVTPSQASLEETEDYVQFLSGKIAMLMNGSWFLNQIIGSEVQDDIDVVALPSINGKKATVIHGLGNCIAKSTKNPEAAWKWVEFLASEQANKLSAETGAAIPAYKGTSKDWVEKNPKYNLSMFIKAAEEYSYPYPVSLNTGEWTQYQADNLKKAFSLEVSVKEACDKLAKEMNEVLKNEK</sequence>
<keyword evidence="3" id="KW-0813">Transport</keyword>
<comment type="subcellular location">
    <subcellularLocation>
        <location evidence="1">Cell envelope</location>
    </subcellularLocation>
</comment>
<comment type="similarity">
    <text evidence="2">Belongs to the bacterial solute-binding protein 1 family.</text>
</comment>
<gene>
    <name evidence="6" type="ORF">JJN12_05700</name>
</gene>
<organism evidence="6 7">
    <name type="scientific">Catonella massiliensis</name>
    <dbReference type="NCBI Taxonomy" id="2799636"/>
    <lineage>
        <taxon>Bacteria</taxon>
        <taxon>Bacillati</taxon>
        <taxon>Bacillota</taxon>
        <taxon>Clostridia</taxon>
        <taxon>Lachnospirales</taxon>
        <taxon>Lachnospiraceae</taxon>
        <taxon>Catonella</taxon>
    </lineage>
</organism>
<evidence type="ECO:0000256" key="2">
    <source>
        <dbReference type="ARBA" id="ARBA00008520"/>
    </source>
</evidence>
<evidence type="ECO:0000256" key="5">
    <source>
        <dbReference type="SAM" id="SignalP"/>
    </source>
</evidence>
<dbReference type="InterPro" id="IPR006059">
    <property type="entry name" value="SBP"/>
</dbReference>
<feature type="signal peptide" evidence="5">
    <location>
        <begin position="1"/>
        <end position="19"/>
    </location>
</feature>
<dbReference type="PANTHER" id="PTHR43649">
    <property type="entry name" value="ARABINOSE-BINDING PROTEIN-RELATED"/>
    <property type="match status" value="1"/>
</dbReference>
<evidence type="ECO:0000256" key="3">
    <source>
        <dbReference type="ARBA" id="ARBA00022448"/>
    </source>
</evidence>
<accession>A0ABS1IZH0</accession>
<dbReference type="SUPFAM" id="SSF53850">
    <property type="entry name" value="Periplasmic binding protein-like II"/>
    <property type="match status" value="1"/>
</dbReference>
<evidence type="ECO:0000313" key="7">
    <source>
        <dbReference type="Proteomes" id="UP000604730"/>
    </source>
</evidence>
<dbReference type="PROSITE" id="PS51257">
    <property type="entry name" value="PROKAR_LIPOPROTEIN"/>
    <property type="match status" value="1"/>
</dbReference>
<proteinExistence type="inferred from homology"/>
<dbReference type="Pfam" id="PF01547">
    <property type="entry name" value="SBP_bac_1"/>
    <property type="match status" value="1"/>
</dbReference>
<dbReference type="CDD" id="cd13585">
    <property type="entry name" value="PBP2_TMBP_like"/>
    <property type="match status" value="1"/>
</dbReference>
<feature type="chain" id="PRO_5046308463" evidence="5">
    <location>
        <begin position="20"/>
        <end position="427"/>
    </location>
</feature>
<dbReference type="PANTHER" id="PTHR43649:SF31">
    <property type="entry name" value="SN-GLYCEROL-3-PHOSPHATE-BINDING PERIPLASMIC PROTEIN UGPB"/>
    <property type="match status" value="1"/>
</dbReference>
<keyword evidence="7" id="KW-1185">Reference proteome</keyword>
<evidence type="ECO:0000256" key="4">
    <source>
        <dbReference type="ARBA" id="ARBA00022729"/>
    </source>
</evidence>
<dbReference type="EMBL" id="JAEPRJ010000001">
    <property type="protein sequence ID" value="MBK5897283.1"/>
    <property type="molecule type" value="Genomic_DNA"/>
</dbReference>
<comment type="caution">
    <text evidence="6">The sequence shown here is derived from an EMBL/GenBank/DDBJ whole genome shotgun (WGS) entry which is preliminary data.</text>
</comment>
<reference evidence="6 7" key="1">
    <citation type="submission" date="2021-01" db="EMBL/GenBank/DDBJ databases">
        <title>Isolation and description of Catonella massiliensis sp. nov., a novel Catonella species, isolated from a stable periodontitis subject.</title>
        <authorList>
            <person name="Antezack A."/>
            <person name="Boxberger M."/>
            <person name="La Scola B."/>
            <person name="Monnet-Corti V."/>
        </authorList>
    </citation>
    <scope>NUCLEOTIDE SEQUENCE [LARGE SCALE GENOMIC DNA]</scope>
    <source>
        <strain evidence="6 7">Marseille-Q4567</strain>
    </source>
</reference>
<dbReference type="Gene3D" id="3.40.190.10">
    <property type="entry name" value="Periplasmic binding protein-like II"/>
    <property type="match status" value="1"/>
</dbReference>
<dbReference type="RefSeq" id="WP_208428777.1">
    <property type="nucleotide sequence ID" value="NZ_JAEPRJ010000001.1"/>
</dbReference>